<gene>
    <name evidence="1" type="ORF">O1611_g6799</name>
</gene>
<accession>A0ACC2JHJ9</accession>
<name>A0ACC2JHJ9_9PEZI</name>
<evidence type="ECO:0000313" key="2">
    <source>
        <dbReference type="Proteomes" id="UP001153332"/>
    </source>
</evidence>
<dbReference type="Proteomes" id="UP001153332">
    <property type="component" value="Unassembled WGS sequence"/>
</dbReference>
<keyword evidence="2" id="KW-1185">Reference proteome</keyword>
<protein>
    <submittedName>
        <fullName evidence="1">Uncharacterized protein</fullName>
    </submittedName>
</protein>
<reference evidence="1" key="1">
    <citation type="submission" date="2022-12" db="EMBL/GenBank/DDBJ databases">
        <title>Genome Sequence of Lasiodiplodia mahajangana.</title>
        <authorList>
            <person name="Buettner E."/>
        </authorList>
    </citation>
    <scope>NUCLEOTIDE SEQUENCE</scope>
    <source>
        <strain evidence="1">VT137</strain>
    </source>
</reference>
<proteinExistence type="predicted"/>
<dbReference type="EMBL" id="JAPUUL010001675">
    <property type="protein sequence ID" value="KAJ8126839.1"/>
    <property type="molecule type" value="Genomic_DNA"/>
</dbReference>
<comment type="caution">
    <text evidence="1">The sequence shown here is derived from an EMBL/GenBank/DDBJ whole genome shotgun (WGS) entry which is preliminary data.</text>
</comment>
<organism evidence="1 2">
    <name type="scientific">Lasiodiplodia mahajangana</name>
    <dbReference type="NCBI Taxonomy" id="1108764"/>
    <lineage>
        <taxon>Eukaryota</taxon>
        <taxon>Fungi</taxon>
        <taxon>Dikarya</taxon>
        <taxon>Ascomycota</taxon>
        <taxon>Pezizomycotina</taxon>
        <taxon>Dothideomycetes</taxon>
        <taxon>Dothideomycetes incertae sedis</taxon>
        <taxon>Botryosphaeriales</taxon>
        <taxon>Botryosphaeriaceae</taxon>
        <taxon>Lasiodiplodia</taxon>
    </lineage>
</organism>
<sequence length="548" mass="60787">MASEVDTQVVNTQDVANFFELLRTLASSSSTTWIDQVLKDNQKMKANVKEREHDNISLLRAITKLTNELDAEIAKSKDAISQSEEAKAKAGELTTEIEGAKKTIADKDQKLEEDATTIAALKGNVDALGKDIQSRDDTIKKHEEKQANDGARIQELEGLLGTTRTRLEATSSQLKEIQSLSCKVVDGSKDFVLEEINKIYGYAKSVAMQYFHEDLPDDILANGPLFEEIRKFVRPIPLPASNSVPAKKARVAAFLYLLGSRLADQIFLPFYVPPPEEQQSGIDSIAIMLSDLSIADPKRELHLRSVLLATAPGEQRKIAYDRADDIATEVFDILGILLRPDLQVSFHNDIRKLCRLAVESWDTLRPLREKVEPFTETEEDTEKYWLPAELDGVSYKKQPQANGKQNGLGSKPSMHSLKSANKVILVWPGFSYGAEVLKQGFMLLDSQVRLAEEEAQPLKRNQRAMHRALTGSPRAAATCCRAQVQDAGTVRGVTMRQRHHSFASRALPAHARKIKPGETAAALAAPCSTAISASDWPREASLIYRLYV</sequence>
<evidence type="ECO:0000313" key="1">
    <source>
        <dbReference type="EMBL" id="KAJ8126839.1"/>
    </source>
</evidence>